<feature type="region of interest" description="Disordered" evidence="14">
    <location>
        <begin position="318"/>
        <end position="442"/>
    </location>
</feature>
<feature type="compositionally biased region" description="Pro residues" evidence="14">
    <location>
        <begin position="568"/>
        <end position="579"/>
    </location>
</feature>
<comment type="subcellular location">
    <subcellularLocation>
        <location evidence="1">Secreted</location>
        <location evidence="1">Extracellular space</location>
        <location evidence="1">Extracellular matrix</location>
    </subcellularLocation>
</comment>
<feature type="compositionally biased region" description="Low complexity" evidence="14">
    <location>
        <begin position="477"/>
        <end position="491"/>
    </location>
</feature>
<feature type="compositionally biased region" description="Gly residues" evidence="14">
    <location>
        <begin position="405"/>
        <end position="417"/>
    </location>
</feature>
<feature type="domain" description="Thrombospondin-like N-terminal" evidence="15">
    <location>
        <begin position="38"/>
        <end position="222"/>
    </location>
</feature>
<proteinExistence type="inferred from homology"/>
<dbReference type="GeneTree" id="ENSGT00940000161782"/>
<keyword evidence="7" id="KW-0176">Collagen</keyword>
<evidence type="ECO:0000256" key="8">
    <source>
        <dbReference type="ARBA" id="ARBA00023180"/>
    </source>
</evidence>
<evidence type="ECO:0000259" key="15">
    <source>
        <dbReference type="SMART" id="SM00210"/>
    </source>
</evidence>
<evidence type="ECO:0000313" key="16">
    <source>
        <dbReference type="Ensembl" id="ENSTGUP00000025342.1"/>
    </source>
</evidence>
<keyword evidence="3" id="KW-0272">Extracellular matrix</keyword>
<keyword evidence="2" id="KW-0964">Secreted</keyword>
<evidence type="ECO:0000256" key="2">
    <source>
        <dbReference type="ARBA" id="ARBA00022525"/>
    </source>
</evidence>
<evidence type="ECO:0000256" key="4">
    <source>
        <dbReference type="ARBA" id="ARBA00022729"/>
    </source>
</evidence>
<dbReference type="Ensembl" id="ENSTGUT00000022638.1">
    <property type="protein sequence ID" value="ENSTGUP00000025342.1"/>
    <property type="gene ID" value="ENSTGUG00000027049.1"/>
</dbReference>
<evidence type="ECO:0000256" key="13">
    <source>
        <dbReference type="ARBA" id="ARBA00074547"/>
    </source>
</evidence>
<sequence>GELCVSPPCWSHGSWGRCGDSDALLWPGLMSPRLCPAGFNLVKRFDLLKISSIKKIRSARGPAVLRLGTVPLVQPTRQVFPRGLPPTFTLVLTLLLKKNSTGEHWHLFQVTDRQGYPQLSLSVHGPERSLEFQARALGTDFVSAIFAGKAVASLFDGRWHKVVVAVQGRAVAVHLDCASIASKPLGPRRALAPEGNALLGLDAARGTPVRFDIQQAQIYCDAQLAGQEGCCEISASGVRVPECPRLLQSSNLIEMVPQPEGRVFTRCFCLEEPLGTVSSARATPLPPPCPAPFPPCPLQCPPCPAPLAPGNVSVAPAAGTPNWHPGGLPGPAGTEGQKVSPAHLCVLGQKGEKGDGGLQGKPGRPGRDGRPGEICVVGPKGQKGDPGLVGPEGLAGEPGAPGKPGSPGVGIPGKPGDPGGPPGPKGEKVSAGKGVPGLAGHSWIPQLDPPGLSWSHRPLWVLCPSVPEGTLGAIGIPGRPGARGEPGAPGRDGVSVSGTPRGGWQQRWHLNTPDVPSLCPFPGHPRPGLGTALGPPPSRDVPPQGEQCGQCPPTPQALQGTATALAVPGPPGERGPAGPPGRAVSAPRWHRGGGDAGSPGDPGTPGTAGVPGLSGEPGIRGPAGPKGDKGDACEPGPAALGHLPDRIGIPGKPGPRGERGPPGSGQPGRPGKPGLPGVRGPAGPKGLQVSGGRVWGAGDTPVSLCVPCGVWGPGDTPRGPPGPGGQPVGVGGVPGGWVGGTGGTPNAHLCFPLAGGEGCPGREGEWGSGCTPRAPPNPPCPHPLCPQGDPGECSCPSNPRQDPSYNGMPVSGTPLALCHPPGTVPPSGAPPGPVSPSRLLPPAGSPRIMDRDVLAAPAWPAGRCHPRRAPATLLAPRLSLIVFWGLAGPPRS</sequence>
<dbReference type="GO" id="GO:0005615">
    <property type="term" value="C:extracellular space"/>
    <property type="evidence" value="ECO:0007669"/>
    <property type="project" value="TreeGrafter"/>
</dbReference>
<evidence type="ECO:0000256" key="5">
    <source>
        <dbReference type="ARBA" id="ARBA00022737"/>
    </source>
</evidence>
<evidence type="ECO:0000256" key="7">
    <source>
        <dbReference type="ARBA" id="ARBA00023119"/>
    </source>
</evidence>
<dbReference type="SMART" id="SM00210">
    <property type="entry name" value="TSPN"/>
    <property type="match status" value="1"/>
</dbReference>
<feature type="region of interest" description="Disordered" evidence="14">
    <location>
        <begin position="819"/>
        <end position="838"/>
    </location>
</feature>
<feature type="compositionally biased region" description="Low complexity" evidence="14">
    <location>
        <begin position="542"/>
        <end position="551"/>
    </location>
</feature>
<evidence type="ECO:0000256" key="1">
    <source>
        <dbReference type="ARBA" id="ARBA00004498"/>
    </source>
</evidence>
<dbReference type="Proteomes" id="UP000007754">
    <property type="component" value="Chromosome 23"/>
</dbReference>
<dbReference type="InParanoid" id="A0A674GSC7"/>
<accession>A0A674GSC7</accession>
<dbReference type="PANTHER" id="PTHR24023:SF1082">
    <property type="entry name" value="COLLAGEN TRIPLE HELIX REPEAT"/>
    <property type="match status" value="1"/>
</dbReference>
<dbReference type="SUPFAM" id="SSF49899">
    <property type="entry name" value="Concanavalin A-like lectins/glucanases"/>
    <property type="match status" value="1"/>
</dbReference>
<evidence type="ECO:0000256" key="10">
    <source>
        <dbReference type="ARBA" id="ARBA00049648"/>
    </source>
</evidence>
<keyword evidence="17" id="KW-1185">Reference proteome</keyword>
<comment type="subunit">
    <text evidence="12">Homotrimer. Interacts with FBN1, fibronectin and integrins ITGA1/ITGB1 and ITGA2/ITGB1. Integrin ITGA1/ITGB1 binds to a unique site within COL16A1 located close to its C-terminal end between collagenous domains COL1-COL3.</text>
</comment>
<evidence type="ECO:0000256" key="6">
    <source>
        <dbReference type="ARBA" id="ARBA00022889"/>
    </source>
</evidence>
<comment type="similarity">
    <text evidence="10">Belongs to the fibril-associated collagens with interrupted helices (FACIT) family.</text>
</comment>
<dbReference type="GO" id="GO:0007155">
    <property type="term" value="P:cell adhesion"/>
    <property type="evidence" value="ECO:0007669"/>
    <property type="project" value="UniProtKB-KW"/>
</dbReference>
<dbReference type="GO" id="GO:0005581">
    <property type="term" value="C:collagen trimer"/>
    <property type="evidence" value="ECO:0007669"/>
    <property type="project" value="UniProtKB-KW"/>
</dbReference>
<evidence type="ECO:0000256" key="12">
    <source>
        <dbReference type="ARBA" id="ARBA00063879"/>
    </source>
</evidence>
<dbReference type="GO" id="GO:0031012">
    <property type="term" value="C:extracellular matrix"/>
    <property type="evidence" value="ECO:0007669"/>
    <property type="project" value="TreeGrafter"/>
</dbReference>
<dbReference type="FunFam" id="2.60.120.200:FF:000094">
    <property type="entry name" value="Collagen type XVI alpha 1 chain"/>
    <property type="match status" value="1"/>
</dbReference>
<keyword evidence="8" id="KW-0325">Glycoprotein</keyword>
<organism evidence="16 17">
    <name type="scientific">Taeniopygia guttata</name>
    <name type="common">Zebra finch</name>
    <name type="synonym">Poephila guttata</name>
    <dbReference type="NCBI Taxonomy" id="59729"/>
    <lineage>
        <taxon>Eukaryota</taxon>
        <taxon>Metazoa</taxon>
        <taxon>Chordata</taxon>
        <taxon>Craniata</taxon>
        <taxon>Vertebrata</taxon>
        <taxon>Euteleostomi</taxon>
        <taxon>Archelosauria</taxon>
        <taxon>Archosauria</taxon>
        <taxon>Dinosauria</taxon>
        <taxon>Saurischia</taxon>
        <taxon>Theropoda</taxon>
        <taxon>Coelurosauria</taxon>
        <taxon>Aves</taxon>
        <taxon>Neognathae</taxon>
        <taxon>Neoaves</taxon>
        <taxon>Telluraves</taxon>
        <taxon>Australaves</taxon>
        <taxon>Passeriformes</taxon>
        <taxon>Passeroidea</taxon>
        <taxon>Estrildidae</taxon>
        <taxon>Estrildinae</taxon>
        <taxon>Taeniopygia</taxon>
    </lineage>
</organism>
<reference evidence="16" key="2">
    <citation type="submission" date="2025-08" db="UniProtKB">
        <authorList>
            <consortium name="Ensembl"/>
        </authorList>
    </citation>
    <scope>IDENTIFICATION</scope>
</reference>
<comment type="function">
    <text evidence="11">Involved in mediating cell attachment and inducing integrin-mediated cellular reactions, such as cell spreading and alterations in cell morphology.</text>
</comment>
<dbReference type="InterPro" id="IPR048287">
    <property type="entry name" value="TSPN-like_N"/>
</dbReference>
<evidence type="ECO:0000256" key="3">
    <source>
        <dbReference type="ARBA" id="ARBA00022530"/>
    </source>
</evidence>
<feature type="region of interest" description="Disordered" evidence="14">
    <location>
        <begin position="477"/>
        <end position="689"/>
    </location>
</feature>
<evidence type="ECO:0000256" key="14">
    <source>
        <dbReference type="SAM" id="MobiDB-lite"/>
    </source>
</evidence>
<reference evidence="16" key="3">
    <citation type="submission" date="2025-09" db="UniProtKB">
        <authorList>
            <consortium name="Ensembl"/>
        </authorList>
    </citation>
    <scope>IDENTIFICATION</scope>
</reference>
<dbReference type="PANTHER" id="PTHR24023">
    <property type="entry name" value="COLLAGEN ALPHA"/>
    <property type="match status" value="1"/>
</dbReference>
<evidence type="ECO:0000256" key="11">
    <source>
        <dbReference type="ARBA" id="ARBA00057339"/>
    </source>
</evidence>
<feature type="compositionally biased region" description="Low complexity" evidence="14">
    <location>
        <begin position="386"/>
        <end position="400"/>
    </location>
</feature>
<reference evidence="16 17" key="1">
    <citation type="journal article" date="2010" name="Nature">
        <title>The genome of a songbird.</title>
        <authorList>
            <person name="Warren W.C."/>
            <person name="Clayton D.F."/>
            <person name="Ellegren H."/>
            <person name="Arnold A.P."/>
            <person name="Hillier L.W."/>
            <person name="Kunstner A."/>
            <person name="Searle S."/>
            <person name="White S."/>
            <person name="Vilella A.J."/>
            <person name="Fairley S."/>
            <person name="Heger A."/>
            <person name="Kong L."/>
            <person name="Ponting C.P."/>
            <person name="Jarvis E.D."/>
            <person name="Mello C.V."/>
            <person name="Minx P."/>
            <person name="Lovell P."/>
            <person name="Velho T.A."/>
            <person name="Ferris M."/>
            <person name="Balakrishnan C.N."/>
            <person name="Sinha S."/>
            <person name="Blatti C."/>
            <person name="London S.E."/>
            <person name="Li Y."/>
            <person name="Lin Y.C."/>
            <person name="George J."/>
            <person name="Sweedler J."/>
            <person name="Southey B."/>
            <person name="Gunaratne P."/>
            <person name="Watson M."/>
            <person name="Nam K."/>
            <person name="Backstrom N."/>
            <person name="Smeds L."/>
            <person name="Nabholz B."/>
            <person name="Itoh Y."/>
            <person name="Whitney O."/>
            <person name="Pfenning A.R."/>
            <person name="Howard J."/>
            <person name="Volker M."/>
            <person name="Skinner B.M."/>
            <person name="Griffin D.K."/>
            <person name="Ye L."/>
            <person name="McLaren W.M."/>
            <person name="Flicek P."/>
            <person name="Quesada V."/>
            <person name="Velasco G."/>
            <person name="Lopez-Otin C."/>
            <person name="Puente X.S."/>
            <person name="Olender T."/>
            <person name="Lancet D."/>
            <person name="Smit A.F."/>
            <person name="Hubley R."/>
            <person name="Konkel M.K."/>
            <person name="Walker J.A."/>
            <person name="Batzer M.A."/>
            <person name="Gu W."/>
            <person name="Pollock D.D."/>
            <person name="Chen L."/>
            <person name="Cheng Z."/>
            <person name="Eichler E.E."/>
            <person name="Stapley J."/>
            <person name="Slate J."/>
            <person name="Ekblom R."/>
            <person name="Birkhead T."/>
            <person name="Burke T."/>
            <person name="Burt D."/>
            <person name="Scharff C."/>
            <person name="Adam I."/>
            <person name="Richard H."/>
            <person name="Sultan M."/>
            <person name="Soldatov A."/>
            <person name="Lehrach H."/>
            <person name="Edwards S.V."/>
            <person name="Yang S.P."/>
            <person name="Li X."/>
            <person name="Graves T."/>
            <person name="Fulton L."/>
            <person name="Nelson J."/>
            <person name="Chinwalla A."/>
            <person name="Hou S."/>
            <person name="Mardis E.R."/>
            <person name="Wilson R.K."/>
        </authorList>
    </citation>
    <scope>NUCLEOTIDE SEQUENCE [LARGE SCALE GENOMIC DNA]</scope>
</reference>
<evidence type="ECO:0000256" key="9">
    <source>
        <dbReference type="ARBA" id="ARBA00023278"/>
    </source>
</evidence>
<keyword evidence="6" id="KW-0130">Cell adhesion</keyword>
<feature type="compositionally biased region" description="Pro residues" evidence="14">
    <location>
        <begin position="822"/>
        <end position="834"/>
    </location>
</feature>
<protein>
    <recommendedName>
        <fullName evidence="13">Collagen alpha-1(XVI) chain</fullName>
    </recommendedName>
</protein>
<dbReference type="InterPro" id="IPR013320">
    <property type="entry name" value="ConA-like_dom_sf"/>
</dbReference>
<feature type="compositionally biased region" description="Low complexity" evidence="14">
    <location>
        <begin position="598"/>
        <end position="611"/>
    </location>
</feature>
<dbReference type="AlphaFoldDB" id="A0A674GSC7"/>
<keyword evidence="5" id="KW-0677">Repeat</keyword>
<name>A0A674GSC7_TAEGU</name>
<dbReference type="InterPro" id="IPR050149">
    <property type="entry name" value="Collagen_superfamily"/>
</dbReference>
<keyword evidence="9" id="KW-0379">Hydroxylation</keyword>
<dbReference type="OMA" id="TNCASIC"/>
<keyword evidence="4" id="KW-0732">Signal</keyword>
<evidence type="ECO:0000313" key="17">
    <source>
        <dbReference type="Proteomes" id="UP000007754"/>
    </source>
</evidence>
<dbReference type="Gene3D" id="2.60.120.200">
    <property type="match status" value="1"/>
</dbReference>